<accession>A0A6J4NI40</accession>
<protein>
    <submittedName>
        <fullName evidence="2">Uncharacterized protein</fullName>
    </submittedName>
</protein>
<organism evidence="2">
    <name type="scientific">uncultured Nocardioides sp</name>
    <dbReference type="NCBI Taxonomy" id="198441"/>
    <lineage>
        <taxon>Bacteria</taxon>
        <taxon>Bacillati</taxon>
        <taxon>Actinomycetota</taxon>
        <taxon>Actinomycetes</taxon>
        <taxon>Propionibacteriales</taxon>
        <taxon>Nocardioidaceae</taxon>
        <taxon>Nocardioides</taxon>
        <taxon>environmental samples</taxon>
    </lineage>
</organism>
<evidence type="ECO:0000256" key="1">
    <source>
        <dbReference type="SAM" id="MobiDB-lite"/>
    </source>
</evidence>
<evidence type="ECO:0000313" key="2">
    <source>
        <dbReference type="EMBL" id="CAA9386589.1"/>
    </source>
</evidence>
<feature type="region of interest" description="Disordered" evidence="1">
    <location>
        <begin position="1"/>
        <end position="21"/>
    </location>
</feature>
<feature type="non-terminal residue" evidence="2">
    <location>
        <position position="49"/>
    </location>
</feature>
<proteinExistence type="predicted"/>
<feature type="non-terminal residue" evidence="2">
    <location>
        <position position="1"/>
    </location>
</feature>
<reference evidence="2" key="1">
    <citation type="submission" date="2020-02" db="EMBL/GenBank/DDBJ databases">
        <authorList>
            <person name="Meier V. D."/>
        </authorList>
    </citation>
    <scope>NUCLEOTIDE SEQUENCE</scope>
    <source>
        <strain evidence="2">AVDCRST_MAG06</strain>
    </source>
</reference>
<dbReference type="AlphaFoldDB" id="A0A6J4NI40"/>
<name>A0A6J4NI40_9ACTN</name>
<sequence length="49" mass="5153">GRGRPATDRGRRRRRLARRGGVEETLCGRLDGSPLLARALGGGGGSTHL</sequence>
<gene>
    <name evidence="2" type="ORF">AVDCRST_MAG06-1301</name>
</gene>
<dbReference type="EMBL" id="CADCUP010000090">
    <property type="protein sequence ID" value="CAA9386589.1"/>
    <property type="molecule type" value="Genomic_DNA"/>
</dbReference>